<dbReference type="PANTHER" id="PTHR39209:SF2">
    <property type="entry name" value="CYTOPLASMIC PROTEIN"/>
    <property type="match status" value="1"/>
</dbReference>
<comment type="caution">
    <text evidence="2">The sequence shown here is derived from an EMBL/GenBank/DDBJ whole genome shotgun (WGS) entry which is preliminary data.</text>
</comment>
<dbReference type="Pfam" id="PF03483">
    <property type="entry name" value="B3_4"/>
    <property type="match status" value="1"/>
</dbReference>
<dbReference type="SMART" id="SM00873">
    <property type="entry name" value="B3_4"/>
    <property type="match status" value="1"/>
</dbReference>
<dbReference type="InterPro" id="IPR020825">
    <property type="entry name" value="Phe-tRNA_synthase-like_B3/B4"/>
</dbReference>
<evidence type="ECO:0000313" key="3">
    <source>
        <dbReference type="Proteomes" id="UP001199916"/>
    </source>
</evidence>
<evidence type="ECO:0000313" key="2">
    <source>
        <dbReference type="EMBL" id="MCE5170961.1"/>
    </source>
</evidence>
<proteinExistence type="predicted"/>
<gene>
    <name evidence="2" type="ORF">LQV63_16785</name>
</gene>
<dbReference type="EMBL" id="JAJNBZ010000013">
    <property type="protein sequence ID" value="MCE5170961.1"/>
    <property type="molecule type" value="Genomic_DNA"/>
</dbReference>
<reference evidence="2 3" key="1">
    <citation type="submission" date="2021-11" db="EMBL/GenBank/DDBJ databases">
        <title>Draft genome sequence of Paenibacillus profundus YoMME, a new Gram-positive bacteria with exoelectrogenic properties.</title>
        <authorList>
            <person name="Hubenova Y."/>
            <person name="Hubenova E."/>
            <person name="Manasiev Y."/>
            <person name="Peykov S."/>
            <person name="Mitov M."/>
        </authorList>
    </citation>
    <scope>NUCLEOTIDE SEQUENCE [LARGE SCALE GENOMIC DNA]</scope>
    <source>
        <strain evidence="2 3">YoMME</strain>
    </source>
</reference>
<dbReference type="Gene3D" id="3.50.40.10">
    <property type="entry name" value="Phenylalanyl-trna Synthetase, Chain B, domain 3"/>
    <property type="match status" value="1"/>
</dbReference>
<sequence length="235" mass="26402">MKFTVSEQVFEALPHVCFGIVVAKGIDNTKVYPEIEQRLQQSIAEVEAKFEDVRAKQSEEIAPYRDAFQTLGFNPNKFMSSIEAMASRIEKKKGFPSINPAVDLGNAISLKYLVPMGAHDMEQAEEDICVRFAKADDTFVPFGLGQTEAESPDDGELVYAVGDQIKTRRWIWRQSELGKITSDSRHIFFPIDGFMGRNDAQVAGARAELAEWLQAQFGCAVLTGWVDRNNREMEL</sequence>
<name>A0ABS8YKU8_9BACL</name>
<dbReference type="Proteomes" id="UP001199916">
    <property type="component" value="Unassembled WGS sequence"/>
</dbReference>
<dbReference type="InterPro" id="IPR005146">
    <property type="entry name" value="B3/B4_tRNA-bd"/>
</dbReference>
<dbReference type="RefSeq" id="WP_233697562.1">
    <property type="nucleotide sequence ID" value="NZ_JAJNBZ010000013.1"/>
</dbReference>
<keyword evidence="3" id="KW-1185">Reference proteome</keyword>
<accession>A0ABS8YKU8</accession>
<dbReference type="SUPFAM" id="SSF56037">
    <property type="entry name" value="PheT/TilS domain"/>
    <property type="match status" value="1"/>
</dbReference>
<feature type="domain" description="B3/B4 tRNA-binding" evidence="1">
    <location>
        <begin position="62"/>
        <end position="218"/>
    </location>
</feature>
<dbReference type="PANTHER" id="PTHR39209">
    <property type="match status" value="1"/>
</dbReference>
<evidence type="ECO:0000259" key="1">
    <source>
        <dbReference type="SMART" id="SM00873"/>
    </source>
</evidence>
<protein>
    <recommendedName>
        <fullName evidence="1">B3/B4 tRNA-binding domain-containing protein</fullName>
    </recommendedName>
</protein>
<organism evidence="2 3">
    <name type="scientific">Paenibacillus profundus</name>
    <dbReference type="NCBI Taxonomy" id="1173085"/>
    <lineage>
        <taxon>Bacteria</taxon>
        <taxon>Bacillati</taxon>
        <taxon>Bacillota</taxon>
        <taxon>Bacilli</taxon>
        <taxon>Bacillales</taxon>
        <taxon>Paenibacillaceae</taxon>
        <taxon>Paenibacillus</taxon>
    </lineage>
</organism>